<protein>
    <recommendedName>
        <fullName evidence="4">FlgD Ig-like domain-containing protein</fullName>
    </recommendedName>
</protein>
<dbReference type="RefSeq" id="WP_199018780.1">
    <property type="nucleotide sequence ID" value="NZ_JAELUP010000022.1"/>
</dbReference>
<comment type="caution">
    <text evidence="2">The sequence shown here is derived from an EMBL/GenBank/DDBJ whole genome shotgun (WGS) entry which is preliminary data.</text>
</comment>
<dbReference type="Proteomes" id="UP000640274">
    <property type="component" value="Unassembled WGS sequence"/>
</dbReference>
<evidence type="ECO:0000313" key="2">
    <source>
        <dbReference type="EMBL" id="MBJ6361229.1"/>
    </source>
</evidence>
<sequence length="116" mass="12833">MKKLNFILLVMVMLFTFTGTAFANQRVTTGTYTHSGGNLQVNYFAYDSHVHGFLTVNIYKVTASGDVFITSFNEEGGRPGHDIHQGSWSLGNQPAGTYKYVATVPDAWMGPSIWFS</sequence>
<accession>A0A934J0U1</accession>
<evidence type="ECO:0000313" key="3">
    <source>
        <dbReference type="Proteomes" id="UP000640274"/>
    </source>
</evidence>
<dbReference type="EMBL" id="JAELUP010000022">
    <property type="protein sequence ID" value="MBJ6361229.1"/>
    <property type="molecule type" value="Genomic_DNA"/>
</dbReference>
<keyword evidence="1" id="KW-0732">Signal</keyword>
<proteinExistence type="predicted"/>
<evidence type="ECO:0000256" key="1">
    <source>
        <dbReference type="SAM" id="SignalP"/>
    </source>
</evidence>
<evidence type="ECO:0008006" key="4">
    <source>
        <dbReference type="Google" id="ProtNLM"/>
    </source>
</evidence>
<reference evidence="2" key="1">
    <citation type="submission" date="2020-12" db="EMBL/GenBank/DDBJ databases">
        <authorList>
            <person name="Huq M.A."/>
        </authorList>
    </citation>
    <scope>NUCLEOTIDE SEQUENCE</scope>
    <source>
        <strain evidence="2">MAHUQ-46</strain>
    </source>
</reference>
<organism evidence="2 3">
    <name type="scientific">Paenibacillus roseus</name>
    <dbReference type="NCBI Taxonomy" id="2798579"/>
    <lineage>
        <taxon>Bacteria</taxon>
        <taxon>Bacillati</taxon>
        <taxon>Bacillota</taxon>
        <taxon>Bacilli</taxon>
        <taxon>Bacillales</taxon>
        <taxon>Paenibacillaceae</taxon>
        <taxon>Paenibacillus</taxon>
    </lineage>
</organism>
<feature type="signal peptide" evidence="1">
    <location>
        <begin position="1"/>
        <end position="23"/>
    </location>
</feature>
<gene>
    <name evidence="2" type="ORF">JFN88_07900</name>
</gene>
<dbReference type="AlphaFoldDB" id="A0A934J0U1"/>
<name>A0A934J0U1_9BACL</name>
<keyword evidence="3" id="KW-1185">Reference proteome</keyword>
<feature type="chain" id="PRO_5036813180" description="FlgD Ig-like domain-containing protein" evidence="1">
    <location>
        <begin position="24"/>
        <end position="116"/>
    </location>
</feature>